<dbReference type="RefSeq" id="WP_123237716.1">
    <property type="nucleotide sequence ID" value="NZ_RJVP01000005.1"/>
</dbReference>
<evidence type="ECO:0000313" key="3">
    <source>
        <dbReference type="Proteomes" id="UP000275137"/>
    </source>
</evidence>
<dbReference type="EMBL" id="RJVP01000005">
    <property type="protein sequence ID" value="ROH85397.1"/>
    <property type="molecule type" value="Genomic_DNA"/>
</dbReference>
<keyword evidence="1" id="KW-0812">Transmembrane</keyword>
<protein>
    <submittedName>
        <fullName evidence="2">Flp family type IVb pilin</fullName>
    </submittedName>
</protein>
<dbReference type="AlphaFoldDB" id="A0A3N0UXX7"/>
<dbReference type="InterPro" id="IPR007047">
    <property type="entry name" value="Flp_Fap"/>
</dbReference>
<gene>
    <name evidence="2" type="ORF">ED236_09350</name>
</gene>
<name>A0A3N0UXX7_9PROT</name>
<organism evidence="2 3">
    <name type="scientific">Pseudomethylobacillus aquaticus</name>
    <dbReference type="NCBI Taxonomy" id="2676064"/>
    <lineage>
        <taxon>Bacteria</taxon>
        <taxon>Pseudomonadati</taxon>
        <taxon>Pseudomonadota</taxon>
        <taxon>Betaproteobacteria</taxon>
        <taxon>Nitrosomonadales</taxon>
        <taxon>Methylophilaceae</taxon>
        <taxon>Pseudomethylobacillus</taxon>
    </lineage>
</organism>
<sequence>MNKFFFAVKRFLADEEGVTAIEYGLIAALIAVIIVGTVGSVGTTLDGVFQTVLTSLGGGA</sequence>
<reference evidence="2 3" key="1">
    <citation type="submission" date="2018-10" db="EMBL/GenBank/DDBJ databases">
        <authorList>
            <person name="Chen W.-M."/>
        </authorList>
    </citation>
    <scope>NUCLEOTIDE SEQUENCE [LARGE SCALE GENOMIC DNA]</scope>
    <source>
        <strain evidence="2 3">H-5</strain>
    </source>
</reference>
<accession>A0A3N0UXX7</accession>
<evidence type="ECO:0000256" key="1">
    <source>
        <dbReference type="SAM" id="Phobius"/>
    </source>
</evidence>
<dbReference type="Pfam" id="PF04964">
    <property type="entry name" value="Flp_Fap"/>
    <property type="match status" value="1"/>
</dbReference>
<feature type="transmembrane region" description="Helical" evidence="1">
    <location>
        <begin position="20"/>
        <end position="41"/>
    </location>
</feature>
<dbReference type="Proteomes" id="UP000275137">
    <property type="component" value="Unassembled WGS sequence"/>
</dbReference>
<comment type="caution">
    <text evidence="2">The sequence shown here is derived from an EMBL/GenBank/DDBJ whole genome shotgun (WGS) entry which is preliminary data.</text>
</comment>
<keyword evidence="3" id="KW-1185">Reference proteome</keyword>
<evidence type="ECO:0000313" key="2">
    <source>
        <dbReference type="EMBL" id="ROH85397.1"/>
    </source>
</evidence>
<keyword evidence="1" id="KW-0472">Membrane</keyword>
<keyword evidence="1" id="KW-1133">Transmembrane helix</keyword>
<proteinExistence type="predicted"/>